<evidence type="ECO:0000256" key="1">
    <source>
        <dbReference type="SAM" id="Phobius"/>
    </source>
</evidence>
<dbReference type="AlphaFoldDB" id="G7KS89"/>
<protein>
    <submittedName>
        <fullName evidence="2">Transmembrane protein, putative</fullName>
    </submittedName>
</protein>
<sequence>MLYIFLTKLLFGGAGGGVVVLPVVRPHHWYVLFMFVLFVIKDWVGLETFGVIWYQKSESVWFCKPERVWSLINVWTHPSI</sequence>
<dbReference type="PaxDb" id="3880-AES79510"/>
<dbReference type="EnsemblPlants" id="AES79510">
    <property type="protein sequence ID" value="AES79510"/>
    <property type="gene ID" value="MTR_7g068270"/>
</dbReference>
<name>G7KS89_MEDTR</name>
<feature type="transmembrane region" description="Helical" evidence="1">
    <location>
        <begin position="30"/>
        <end position="54"/>
    </location>
</feature>
<keyword evidence="1" id="KW-1133">Transmembrane helix</keyword>
<feature type="transmembrane region" description="Helical" evidence="1">
    <location>
        <begin position="5"/>
        <end position="24"/>
    </location>
</feature>
<evidence type="ECO:0000313" key="2">
    <source>
        <dbReference type="EMBL" id="AES79510.1"/>
    </source>
</evidence>
<keyword evidence="5" id="KW-1185">Reference proteome</keyword>
<evidence type="ECO:0000313" key="4">
    <source>
        <dbReference type="EnsemblPlants" id="AES79510"/>
    </source>
</evidence>
<dbReference type="EMBL" id="PSQE01000007">
    <property type="protein sequence ID" value="RHN46442.1"/>
    <property type="molecule type" value="Genomic_DNA"/>
</dbReference>
<dbReference type="Proteomes" id="UP000002051">
    <property type="component" value="Unassembled WGS sequence"/>
</dbReference>
<reference evidence="2 5" key="1">
    <citation type="journal article" date="2011" name="Nature">
        <title>The Medicago genome provides insight into the evolution of rhizobial symbioses.</title>
        <authorList>
            <person name="Young N.D."/>
            <person name="Debelle F."/>
            <person name="Oldroyd G.E."/>
            <person name="Geurts R."/>
            <person name="Cannon S.B."/>
            <person name="Udvardi M.K."/>
            <person name="Benedito V.A."/>
            <person name="Mayer K.F."/>
            <person name="Gouzy J."/>
            <person name="Schoof H."/>
            <person name="Van de Peer Y."/>
            <person name="Proost S."/>
            <person name="Cook D.R."/>
            <person name="Meyers B.C."/>
            <person name="Spannagl M."/>
            <person name="Cheung F."/>
            <person name="De Mita S."/>
            <person name="Krishnakumar V."/>
            <person name="Gundlach H."/>
            <person name="Zhou S."/>
            <person name="Mudge J."/>
            <person name="Bharti A.K."/>
            <person name="Murray J.D."/>
            <person name="Naoumkina M.A."/>
            <person name="Rosen B."/>
            <person name="Silverstein K.A."/>
            <person name="Tang H."/>
            <person name="Rombauts S."/>
            <person name="Zhao P.X."/>
            <person name="Zhou P."/>
            <person name="Barbe V."/>
            <person name="Bardou P."/>
            <person name="Bechner M."/>
            <person name="Bellec A."/>
            <person name="Berger A."/>
            <person name="Berges H."/>
            <person name="Bidwell S."/>
            <person name="Bisseling T."/>
            <person name="Choisne N."/>
            <person name="Couloux A."/>
            <person name="Denny R."/>
            <person name="Deshpande S."/>
            <person name="Dai X."/>
            <person name="Doyle J.J."/>
            <person name="Dudez A.M."/>
            <person name="Farmer A.D."/>
            <person name="Fouteau S."/>
            <person name="Franken C."/>
            <person name="Gibelin C."/>
            <person name="Gish J."/>
            <person name="Goldstein S."/>
            <person name="Gonzalez A.J."/>
            <person name="Green P.J."/>
            <person name="Hallab A."/>
            <person name="Hartog M."/>
            <person name="Hua A."/>
            <person name="Humphray S.J."/>
            <person name="Jeong D.H."/>
            <person name="Jing Y."/>
            <person name="Jocker A."/>
            <person name="Kenton S.M."/>
            <person name="Kim D.J."/>
            <person name="Klee K."/>
            <person name="Lai H."/>
            <person name="Lang C."/>
            <person name="Lin S."/>
            <person name="Macmil S.L."/>
            <person name="Magdelenat G."/>
            <person name="Matthews L."/>
            <person name="McCorrison J."/>
            <person name="Monaghan E.L."/>
            <person name="Mun J.H."/>
            <person name="Najar F.Z."/>
            <person name="Nicholson C."/>
            <person name="Noirot C."/>
            <person name="O'Bleness M."/>
            <person name="Paule C.R."/>
            <person name="Poulain J."/>
            <person name="Prion F."/>
            <person name="Qin B."/>
            <person name="Qu C."/>
            <person name="Retzel E.F."/>
            <person name="Riddle C."/>
            <person name="Sallet E."/>
            <person name="Samain S."/>
            <person name="Samson N."/>
            <person name="Sanders I."/>
            <person name="Saurat O."/>
            <person name="Scarpelli C."/>
            <person name="Schiex T."/>
            <person name="Segurens B."/>
            <person name="Severin A.J."/>
            <person name="Sherrier D.J."/>
            <person name="Shi R."/>
            <person name="Sims S."/>
            <person name="Singer S.R."/>
            <person name="Sinharoy S."/>
            <person name="Sterck L."/>
            <person name="Viollet A."/>
            <person name="Wang B.B."/>
            <person name="Wang K."/>
            <person name="Wang M."/>
            <person name="Wang X."/>
            <person name="Warfsmann J."/>
            <person name="Weissenbach J."/>
            <person name="White D.D."/>
            <person name="White J.D."/>
            <person name="Wiley G.B."/>
            <person name="Wincker P."/>
            <person name="Xing Y."/>
            <person name="Yang L."/>
            <person name="Yao Z."/>
            <person name="Ying F."/>
            <person name="Zhai J."/>
            <person name="Zhou L."/>
            <person name="Zuber A."/>
            <person name="Denarie J."/>
            <person name="Dixon R.A."/>
            <person name="May G.D."/>
            <person name="Schwartz D.C."/>
            <person name="Rogers J."/>
            <person name="Quetier F."/>
            <person name="Town C.D."/>
            <person name="Roe B.A."/>
        </authorList>
    </citation>
    <scope>NUCLEOTIDE SEQUENCE [LARGE SCALE GENOMIC DNA]</scope>
    <source>
        <strain evidence="2">A17</strain>
        <strain evidence="4 5">cv. Jemalong A17</strain>
    </source>
</reference>
<gene>
    <name evidence="2" type="ordered locus">MTR_7g068270</name>
    <name evidence="3" type="ORF">MtrunA17_Chr7g0242241</name>
</gene>
<keyword evidence="1 2" id="KW-0812">Transmembrane</keyword>
<reference evidence="4" key="3">
    <citation type="submission" date="2015-04" db="UniProtKB">
        <authorList>
            <consortium name="EnsemblPlants"/>
        </authorList>
    </citation>
    <scope>IDENTIFICATION</scope>
    <source>
        <strain evidence="4">cv. Jemalong A17</strain>
    </source>
</reference>
<reference evidence="2 5" key="2">
    <citation type="journal article" date="2014" name="BMC Genomics">
        <title>An improved genome release (version Mt4.0) for the model legume Medicago truncatula.</title>
        <authorList>
            <person name="Tang H."/>
            <person name="Krishnakumar V."/>
            <person name="Bidwell S."/>
            <person name="Rosen B."/>
            <person name="Chan A."/>
            <person name="Zhou S."/>
            <person name="Gentzbittel L."/>
            <person name="Childs K.L."/>
            <person name="Yandell M."/>
            <person name="Gundlach H."/>
            <person name="Mayer K.F."/>
            <person name="Schwartz D.C."/>
            <person name="Town C.D."/>
        </authorList>
    </citation>
    <scope>GENOME REANNOTATION</scope>
    <source>
        <strain evidence="4 5">cv. Jemalong A17</strain>
    </source>
</reference>
<organism evidence="2 5">
    <name type="scientific">Medicago truncatula</name>
    <name type="common">Barrel medic</name>
    <name type="synonym">Medicago tribuloides</name>
    <dbReference type="NCBI Taxonomy" id="3880"/>
    <lineage>
        <taxon>Eukaryota</taxon>
        <taxon>Viridiplantae</taxon>
        <taxon>Streptophyta</taxon>
        <taxon>Embryophyta</taxon>
        <taxon>Tracheophyta</taxon>
        <taxon>Spermatophyta</taxon>
        <taxon>Magnoliopsida</taxon>
        <taxon>eudicotyledons</taxon>
        <taxon>Gunneridae</taxon>
        <taxon>Pentapetalae</taxon>
        <taxon>rosids</taxon>
        <taxon>fabids</taxon>
        <taxon>Fabales</taxon>
        <taxon>Fabaceae</taxon>
        <taxon>Papilionoideae</taxon>
        <taxon>50 kb inversion clade</taxon>
        <taxon>NPAAA clade</taxon>
        <taxon>Hologalegina</taxon>
        <taxon>IRL clade</taxon>
        <taxon>Trifolieae</taxon>
        <taxon>Medicago</taxon>
    </lineage>
</organism>
<evidence type="ECO:0000313" key="3">
    <source>
        <dbReference type="EMBL" id="RHN46442.1"/>
    </source>
</evidence>
<dbReference type="Gramene" id="rna40927">
    <property type="protein sequence ID" value="RHN46442.1"/>
    <property type="gene ID" value="gene40927"/>
</dbReference>
<reference evidence="3" key="4">
    <citation type="journal article" date="2018" name="Nat. Plants">
        <title>Whole-genome landscape of Medicago truncatula symbiotic genes.</title>
        <authorList>
            <person name="Pecrix Y."/>
            <person name="Gamas P."/>
            <person name="Carrere S."/>
        </authorList>
    </citation>
    <scope>NUCLEOTIDE SEQUENCE</scope>
    <source>
        <tissue evidence="3">Leaves</tissue>
    </source>
</reference>
<proteinExistence type="predicted"/>
<keyword evidence="1" id="KW-0472">Membrane</keyword>
<accession>G7KS89</accession>
<dbReference type="EMBL" id="CM001223">
    <property type="protein sequence ID" value="AES79510.1"/>
    <property type="molecule type" value="Genomic_DNA"/>
</dbReference>
<dbReference type="Proteomes" id="UP000265566">
    <property type="component" value="Chromosome 7"/>
</dbReference>
<dbReference type="HOGENOM" id="CLU_2593451_0_0_1"/>
<evidence type="ECO:0000313" key="5">
    <source>
        <dbReference type="Proteomes" id="UP000002051"/>
    </source>
</evidence>